<gene>
    <name evidence="3" type="ORF">M422DRAFT_125873</name>
    <name evidence="4" type="ORF">M422DRAFT_128753</name>
</gene>
<dbReference type="GO" id="GO:0005777">
    <property type="term" value="C:peroxisome"/>
    <property type="evidence" value="ECO:0007669"/>
    <property type="project" value="TreeGrafter"/>
</dbReference>
<feature type="non-terminal residue" evidence="4">
    <location>
        <position position="1"/>
    </location>
</feature>
<name>A0A0C9UJZ2_SPHS4</name>
<organism evidence="4 5">
    <name type="scientific">Sphaerobolus stellatus (strain SS14)</name>
    <dbReference type="NCBI Taxonomy" id="990650"/>
    <lineage>
        <taxon>Eukaryota</taxon>
        <taxon>Fungi</taxon>
        <taxon>Dikarya</taxon>
        <taxon>Basidiomycota</taxon>
        <taxon>Agaricomycotina</taxon>
        <taxon>Agaricomycetes</taxon>
        <taxon>Phallomycetidae</taxon>
        <taxon>Geastrales</taxon>
        <taxon>Sphaerobolaceae</taxon>
        <taxon>Sphaerobolus</taxon>
    </lineage>
</organism>
<dbReference type="EMBL" id="KN837123">
    <property type="protein sequence ID" value="KIJ43348.1"/>
    <property type="molecule type" value="Genomic_DNA"/>
</dbReference>
<dbReference type="InterPro" id="IPR029069">
    <property type="entry name" value="HotDog_dom_sf"/>
</dbReference>
<dbReference type="GO" id="GO:0003857">
    <property type="term" value="F:(3S)-3-hydroxyacyl-CoA dehydrogenase (NAD+) activity"/>
    <property type="evidence" value="ECO:0007669"/>
    <property type="project" value="TreeGrafter"/>
</dbReference>
<dbReference type="GO" id="GO:0044594">
    <property type="term" value="F:17-beta-hydroxysteroid dehydrogenase (NAD+) activity"/>
    <property type="evidence" value="ECO:0007669"/>
    <property type="project" value="TreeGrafter"/>
</dbReference>
<dbReference type="GO" id="GO:0006635">
    <property type="term" value="P:fatty acid beta-oxidation"/>
    <property type="evidence" value="ECO:0007669"/>
    <property type="project" value="TreeGrafter"/>
</dbReference>
<evidence type="ECO:0000313" key="3">
    <source>
        <dbReference type="EMBL" id="KIJ24516.1"/>
    </source>
</evidence>
<proteinExistence type="predicted"/>
<dbReference type="Proteomes" id="UP000054279">
    <property type="component" value="Unassembled WGS sequence"/>
</dbReference>
<dbReference type="Pfam" id="PF01575">
    <property type="entry name" value="MaoC_dehydratas"/>
    <property type="match status" value="1"/>
</dbReference>
<protein>
    <recommendedName>
        <fullName evidence="2">MaoC-like domain-containing protein</fullName>
    </recommendedName>
</protein>
<feature type="non-terminal residue" evidence="4">
    <location>
        <position position="121"/>
    </location>
</feature>
<dbReference type="HOGENOM" id="CLU_040078_2_1_1"/>
<dbReference type="InterPro" id="IPR002539">
    <property type="entry name" value="MaoC-like_dom"/>
</dbReference>
<sequence length="121" mass="12905">KGYGKPFSKAISGPPTAKPVPEDQKPQYVLKQDISEEQAIVYHLSGDYNPLHLEPAIGISAGFGGPILHGLSTFGFGCRFTSPVKLGGMCFTCVWEVGPGPNRTTKLTFITNNLPSGKANL</sequence>
<dbReference type="PANTHER" id="PTHR13078:SF57">
    <property type="entry name" value="DEHYDRATASE, PUTATIVE (AFU_ORTHOLOGUE AFUA_5G00640)-RELATED"/>
    <property type="match status" value="1"/>
</dbReference>
<evidence type="ECO:0000256" key="1">
    <source>
        <dbReference type="SAM" id="MobiDB-lite"/>
    </source>
</evidence>
<evidence type="ECO:0000313" key="4">
    <source>
        <dbReference type="EMBL" id="KIJ43348.1"/>
    </source>
</evidence>
<keyword evidence="5" id="KW-1185">Reference proteome</keyword>
<feature type="domain" description="MaoC-like" evidence="2">
    <location>
        <begin position="22"/>
        <end position="76"/>
    </location>
</feature>
<evidence type="ECO:0000259" key="2">
    <source>
        <dbReference type="Pfam" id="PF01575"/>
    </source>
</evidence>
<dbReference type="AlphaFoldDB" id="A0A0C9UJZ2"/>
<dbReference type="GO" id="GO:0004300">
    <property type="term" value="F:enoyl-CoA hydratase activity"/>
    <property type="evidence" value="ECO:0007669"/>
    <property type="project" value="TreeGrafter"/>
</dbReference>
<feature type="region of interest" description="Disordered" evidence="1">
    <location>
        <begin position="1"/>
        <end position="24"/>
    </location>
</feature>
<dbReference type="SUPFAM" id="SSF54637">
    <property type="entry name" value="Thioesterase/thiol ester dehydrase-isomerase"/>
    <property type="match status" value="1"/>
</dbReference>
<evidence type="ECO:0000313" key="5">
    <source>
        <dbReference type="Proteomes" id="UP000054279"/>
    </source>
</evidence>
<dbReference type="PANTHER" id="PTHR13078">
    <property type="entry name" value="PEROXISOMAL MULTIFUNCTIONAL ENZYME TYPE 2-RELATED"/>
    <property type="match status" value="1"/>
</dbReference>
<dbReference type="Gene3D" id="3.10.129.10">
    <property type="entry name" value="Hotdog Thioesterase"/>
    <property type="match status" value="1"/>
</dbReference>
<dbReference type="OrthoDB" id="60204at2759"/>
<reference evidence="4 5" key="1">
    <citation type="submission" date="2014-06" db="EMBL/GenBank/DDBJ databases">
        <title>Evolutionary Origins and Diversification of the Mycorrhizal Mutualists.</title>
        <authorList>
            <consortium name="DOE Joint Genome Institute"/>
            <consortium name="Mycorrhizal Genomics Consortium"/>
            <person name="Kohler A."/>
            <person name="Kuo A."/>
            <person name="Nagy L.G."/>
            <person name="Floudas D."/>
            <person name="Copeland A."/>
            <person name="Barry K.W."/>
            <person name="Cichocki N."/>
            <person name="Veneault-Fourrey C."/>
            <person name="LaButti K."/>
            <person name="Lindquist E.A."/>
            <person name="Lipzen A."/>
            <person name="Lundell T."/>
            <person name="Morin E."/>
            <person name="Murat C."/>
            <person name="Riley R."/>
            <person name="Ohm R."/>
            <person name="Sun H."/>
            <person name="Tunlid A."/>
            <person name="Henrissat B."/>
            <person name="Grigoriev I.V."/>
            <person name="Hibbett D.S."/>
            <person name="Martin F."/>
        </authorList>
    </citation>
    <scope>NUCLEOTIDE SEQUENCE [LARGE SCALE GENOMIC DNA]</scope>
    <source>
        <strain evidence="4 5">SS14</strain>
    </source>
</reference>
<accession>A0A0C9UJZ2</accession>
<dbReference type="EMBL" id="KN837482">
    <property type="protein sequence ID" value="KIJ24516.1"/>
    <property type="molecule type" value="Genomic_DNA"/>
</dbReference>